<dbReference type="InterPro" id="IPR010982">
    <property type="entry name" value="Lambda_DNA-bd_dom_sf"/>
</dbReference>
<dbReference type="STRING" id="2052828.ATO67_17785"/>
<dbReference type="SUPFAM" id="SSF47413">
    <property type="entry name" value="lambda repressor-like DNA-binding domains"/>
    <property type="match status" value="1"/>
</dbReference>
<dbReference type="RefSeq" id="WP_067652383.1">
    <property type="nucleotide sequence ID" value="NZ_KQ961033.1"/>
</dbReference>
<sequence>MDKRTLADLFRARLIQLVERAGESQSSFAAAIGIDRSALSQLLSGDSARLPRVETLLNIAERHSVSLDWLLGLSHDQGLMGELRPSFEIEEGGADYTDTLLMKWHAEATGSKIRYVPARIPDLLRTPEIIAFEAMGAHQSVMAQVSETAFRLDYNRQPGTDMEVCMPRETLEAFAHGHGMWSGLDPHIRAEQLQHMSALISELYPSFRLFLFNEKERFSVPYTIFGSQRAALFVGGMYLVLNNAEAIRKMQCHFDELIRFTCIHAHETADFVKKLDIR</sequence>
<feature type="domain" description="HTH cro/C1-type" evidence="1">
    <location>
        <begin position="14"/>
        <end position="70"/>
    </location>
</feature>
<dbReference type="PROSITE" id="PS50943">
    <property type="entry name" value="HTH_CROC1"/>
    <property type="match status" value="1"/>
</dbReference>
<dbReference type="Proteomes" id="UP000070498">
    <property type="component" value="Unassembled WGS sequence"/>
</dbReference>
<comment type="caution">
    <text evidence="2">The sequence shown here is derived from an EMBL/GenBank/DDBJ whole genome shotgun (WGS) entry which is preliminary data.</text>
</comment>
<keyword evidence="3" id="KW-1185">Reference proteome</keyword>
<accession>A0A135P8V6</accession>
<dbReference type="AlphaFoldDB" id="A0A135P8V6"/>
<name>A0A135P8V6_9HYPH</name>
<evidence type="ECO:0000313" key="3">
    <source>
        <dbReference type="Proteomes" id="UP000070498"/>
    </source>
</evidence>
<dbReference type="GO" id="GO:0003677">
    <property type="term" value="F:DNA binding"/>
    <property type="evidence" value="ECO:0007669"/>
    <property type="project" value="InterPro"/>
</dbReference>
<dbReference type="CDD" id="cd00093">
    <property type="entry name" value="HTH_XRE"/>
    <property type="match status" value="1"/>
</dbReference>
<dbReference type="EMBL" id="LNUW01000002">
    <property type="protein sequence ID" value="KXG87865.1"/>
    <property type="molecule type" value="Genomic_DNA"/>
</dbReference>
<evidence type="ECO:0000259" key="1">
    <source>
        <dbReference type="PROSITE" id="PS50943"/>
    </source>
</evidence>
<evidence type="ECO:0000313" key="2">
    <source>
        <dbReference type="EMBL" id="KXG87865.1"/>
    </source>
</evidence>
<proteinExistence type="predicted"/>
<dbReference type="Gene3D" id="1.10.260.40">
    <property type="entry name" value="lambda repressor-like DNA-binding domains"/>
    <property type="match status" value="1"/>
</dbReference>
<dbReference type="SMART" id="SM00530">
    <property type="entry name" value="HTH_XRE"/>
    <property type="match status" value="1"/>
</dbReference>
<reference evidence="2 3" key="1">
    <citation type="submission" date="2015-11" db="EMBL/GenBank/DDBJ databases">
        <title>Draft genome sequence of Agrobacterium sp. R89-1.</title>
        <authorList>
            <person name="Zahradnik J."/>
            <person name="Kyslikova E."/>
            <person name="Palyzova A."/>
            <person name="Kyslik P."/>
        </authorList>
    </citation>
    <scope>NUCLEOTIDE SEQUENCE [LARGE SCALE GENOMIC DNA]</scope>
    <source>
        <strain evidence="2 3">R89-1</strain>
    </source>
</reference>
<organism evidence="2 3">
    <name type="scientific">Agrobacterium bohemicum</name>
    <dbReference type="NCBI Taxonomy" id="2052828"/>
    <lineage>
        <taxon>Bacteria</taxon>
        <taxon>Pseudomonadati</taxon>
        <taxon>Pseudomonadota</taxon>
        <taxon>Alphaproteobacteria</taxon>
        <taxon>Hyphomicrobiales</taxon>
        <taxon>Rhizobiaceae</taxon>
        <taxon>Rhizobium/Agrobacterium group</taxon>
        <taxon>Agrobacterium</taxon>
    </lineage>
</organism>
<dbReference type="Pfam" id="PF01381">
    <property type="entry name" value="HTH_3"/>
    <property type="match status" value="1"/>
</dbReference>
<gene>
    <name evidence="2" type="ORF">ATO67_17785</name>
</gene>
<dbReference type="InterPro" id="IPR001387">
    <property type="entry name" value="Cro/C1-type_HTH"/>
</dbReference>
<protein>
    <submittedName>
        <fullName evidence="2">XRE family transcriptional regulator</fullName>
    </submittedName>
</protein>